<dbReference type="Proteomes" id="UP000633943">
    <property type="component" value="Unassembled WGS sequence"/>
</dbReference>
<sequence>MALERMLGDVARQGFARVDPDLLREVAERLWYVGEVPNLAEVPAKLRPDAGYLVDRLARFNVLPKEQKLRLLSAVRQYQPPLPAPSAGVARCKDPLAVAWGASMDLTSRLGELMPYQTRQYAADKAKAA</sequence>
<protein>
    <submittedName>
        <fullName evidence="1">Uncharacterized protein</fullName>
    </submittedName>
</protein>
<reference evidence="1 2" key="1">
    <citation type="submission" date="2019-12" db="EMBL/GenBank/DDBJ databases">
        <title>Comparative genomics gives insights into the taxonomy of the Azoarcus-Aromatoleum group and reveals separate origins of nif in the plant-associated Azoarcus and non-plant-associated Aromatoleum sub-groups.</title>
        <authorList>
            <person name="Lafos M."/>
            <person name="Maluk M."/>
            <person name="Batista M."/>
            <person name="Junghare M."/>
            <person name="Carmona M."/>
            <person name="Faoro H."/>
            <person name="Cruz L.M."/>
            <person name="Battistoni F."/>
            <person name="De Souza E."/>
            <person name="Pedrosa F."/>
            <person name="Chen W.-M."/>
            <person name="Poole P.S."/>
            <person name="Dixon R.A."/>
            <person name="James E.K."/>
        </authorList>
    </citation>
    <scope>NUCLEOTIDE SEQUENCE [LARGE SCALE GENOMIC DNA]</scope>
    <source>
        <strain evidence="1 2">PbN1</strain>
    </source>
</reference>
<proteinExistence type="predicted"/>
<evidence type="ECO:0000313" key="1">
    <source>
        <dbReference type="EMBL" id="NMG17661.1"/>
    </source>
</evidence>
<dbReference type="EMBL" id="WTVP01000099">
    <property type="protein sequence ID" value="NMG17661.1"/>
    <property type="molecule type" value="Genomic_DNA"/>
</dbReference>
<comment type="caution">
    <text evidence="1">The sequence shown here is derived from an EMBL/GenBank/DDBJ whole genome shotgun (WGS) entry which is preliminary data.</text>
</comment>
<gene>
    <name evidence="1" type="ORF">GPA24_19420</name>
</gene>
<organism evidence="1 2">
    <name type="scientific">Aromatoleum bremense</name>
    <dbReference type="NCBI Taxonomy" id="76115"/>
    <lineage>
        <taxon>Bacteria</taxon>
        <taxon>Pseudomonadati</taxon>
        <taxon>Pseudomonadota</taxon>
        <taxon>Betaproteobacteria</taxon>
        <taxon>Rhodocyclales</taxon>
        <taxon>Rhodocyclaceae</taxon>
        <taxon>Aromatoleum</taxon>
    </lineage>
</organism>
<accession>A0ABX1P066</accession>
<name>A0ABX1P066_9RHOO</name>
<evidence type="ECO:0000313" key="2">
    <source>
        <dbReference type="Proteomes" id="UP000633943"/>
    </source>
</evidence>
<keyword evidence="2" id="KW-1185">Reference proteome</keyword>
<dbReference type="RefSeq" id="WP_169204156.1">
    <property type="nucleotide sequence ID" value="NZ_CP059467.1"/>
</dbReference>